<protein>
    <recommendedName>
        <fullName evidence="1">DUF7600 domain-containing protein</fullName>
    </recommendedName>
</protein>
<accession>A0A507QYE5</accession>
<dbReference type="SUPFAM" id="SSF81383">
    <property type="entry name" value="F-box domain"/>
    <property type="match status" value="1"/>
</dbReference>
<name>A0A507QYE5_MONPU</name>
<comment type="caution">
    <text evidence="2">The sequence shown here is derived from an EMBL/GenBank/DDBJ whole genome shotgun (WGS) entry which is preliminary data.</text>
</comment>
<dbReference type="InterPro" id="IPR036047">
    <property type="entry name" value="F-box-like_dom_sf"/>
</dbReference>
<dbReference type="EMBL" id="VIFY01000059">
    <property type="protein sequence ID" value="TQB72676.1"/>
    <property type="molecule type" value="Genomic_DNA"/>
</dbReference>
<reference evidence="2 3" key="1">
    <citation type="submission" date="2019-06" db="EMBL/GenBank/DDBJ databases">
        <title>Wine fermentation using esterase from Monascus purpureus.</title>
        <authorList>
            <person name="Geng C."/>
            <person name="Zhang Y."/>
        </authorList>
    </citation>
    <scope>NUCLEOTIDE SEQUENCE [LARGE SCALE GENOMIC DNA]</scope>
    <source>
        <strain evidence="2">HQ1</strain>
    </source>
</reference>
<dbReference type="Proteomes" id="UP000319663">
    <property type="component" value="Unassembled WGS sequence"/>
</dbReference>
<evidence type="ECO:0000259" key="1">
    <source>
        <dbReference type="Pfam" id="PF24539"/>
    </source>
</evidence>
<evidence type="ECO:0000313" key="2">
    <source>
        <dbReference type="EMBL" id="TQB72676.1"/>
    </source>
</evidence>
<dbReference type="InterPro" id="IPR056021">
    <property type="entry name" value="DUF7600"/>
</dbReference>
<proteinExistence type="predicted"/>
<dbReference type="Pfam" id="PF24539">
    <property type="entry name" value="DUF7600"/>
    <property type="match status" value="1"/>
</dbReference>
<dbReference type="AlphaFoldDB" id="A0A507QYE5"/>
<keyword evidence="3" id="KW-1185">Reference proteome</keyword>
<feature type="domain" description="DUF7600" evidence="1">
    <location>
        <begin position="347"/>
        <end position="501"/>
    </location>
</feature>
<organism evidence="2 3">
    <name type="scientific">Monascus purpureus</name>
    <name type="common">Red mold</name>
    <name type="synonym">Monascus anka</name>
    <dbReference type="NCBI Taxonomy" id="5098"/>
    <lineage>
        <taxon>Eukaryota</taxon>
        <taxon>Fungi</taxon>
        <taxon>Dikarya</taxon>
        <taxon>Ascomycota</taxon>
        <taxon>Pezizomycotina</taxon>
        <taxon>Eurotiomycetes</taxon>
        <taxon>Eurotiomycetidae</taxon>
        <taxon>Eurotiales</taxon>
        <taxon>Aspergillaceae</taxon>
        <taxon>Monascus</taxon>
    </lineage>
</organism>
<dbReference type="SUPFAM" id="SSF51101">
    <property type="entry name" value="Mannose-binding lectins"/>
    <property type="match status" value="1"/>
</dbReference>
<evidence type="ECO:0000313" key="3">
    <source>
        <dbReference type="Proteomes" id="UP000319663"/>
    </source>
</evidence>
<gene>
    <name evidence="2" type="ORF">MPDQ_006541</name>
</gene>
<dbReference type="InterPro" id="IPR036404">
    <property type="entry name" value="Jacalin-like_lectin_dom_sf"/>
</dbReference>
<dbReference type="STRING" id="5098.A0A507QYE5"/>
<sequence>MGLSSVYCSICGTKVAFRSRDDSWRRDFRANGKPFLTGIGGFVPPTLQDCAAPSDPDARWDGEGVVLSDNDRFPALIGCREFCQPGFLFHEVCWQLLQGMLYPHPVPIERFYDICLSFPASHKGWLDWGHDYDGLMERFPSAGYPWEDVNIVAFVKRHLGEENSPLVFSRSHPLDIPEIEQALADVKGRQSFETSVSDERYISPDFPGAEPDCFRKLPWEILEYIQMLLPSRSVTSVRLASRSFASLKLGQSFWASRFNFHQDRGYCFEAIHPLKSPVSERRGRDWKMLYERTKSKEISSDELRNRKRIWHCLRGLVELLLEKPLTSPGLMRNLLASTSQEEEFLEAKTAWRPVCGDSAMRNPALPLSGIPCRVIYDRIIFISHPIKFLGVSFCNFNGEQYICGLRFVFEAEDEDLLAGYVQPSKEVYLDVHGVLTGFIIATGPRGIKALRAVTRAGHITDWAGSPDDFPQTVRLCMKSPIHTLKVSVDGFKLVCLSVQATISPLFPADSQLEAEATRDAPHLPLRTTGLWYPSIPSLTQNLYPSTFPGRDVSLYEYRPLVHVMFGGRHGSLLKHLTRISVTVSMAAIVGIDFFYDDNAPFPFLQACRSTASADDSVKIPFSVDGPGGEILTGLQGDGDIFLGASHHHGGQKYGAITSLKVTTNHGRSCTFQPSAIPILQLPAGPYVRRKSKKTVIEPGSTLTGIYFMHDPKFGMISIGPISEDLSKDNVSQHKGIEDEIRARLAAVREVDVL</sequence>